<name>A0AAV9NKG5_9EURO</name>
<dbReference type="AlphaFoldDB" id="A0AAV9NKG5"/>
<evidence type="ECO:0000313" key="2">
    <source>
        <dbReference type="EMBL" id="KAK5057729.1"/>
    </source>
</evidence>
<proteinExistence type="predicted"/>
<protein>
    <recommendedName>
        <fullName evidence="4">Ecp2 effector protein domain-containing protein</fullName>
    </recommendedName>
</protein>
<reference evidence="2 3" key="1">
    <citation type="submission" date="2023-08" db="EMBL/GenBank/DDBJ databases">
        <title>Black Yeasts Isolated from many extreme environments.</title>
        <authorList>
            <person name="Coleine C."/>
            <person name="Stajich J.E."/>
            <person name="Selbmann L."/>
        </authorList>
    </citation>
    <scope>NUCLEOTIDE SEQUENCE [LARGE SCALE GENOMIC DNA]</scope>
    <source>
        <strain evidence="2 3">CCFEE 5792</strain>
    </source>
</reference>
<sequence length="190" mass="21263">MRYHTINLAVIGTALLGLGQALVVPGPETSSNNLMTREQDMLIINIEPEWTNPQCGESKAVELSWKDKNHAARGESGECLKFKEFLSERQAQRKQWDVKVEVKMDLVATDCRGGYSDPWTNGKTKHTRVAFTPDEGQQASVSYGGLQKVWGQLVVDSPIAGRIASPRVAMGVLTDHKKLTRKYQYIYCDH</sequence>
<evidence type="ECO:0008006" key="4">
    <source>
        <dbReference type="Google" id="ProtNLM"/>
    </source>
</evidence>
<evidence type="ECO:0000256" key="1">
    <source>
        <dbReference type="SAM" id="SignalP"/>
    </source>
</evidence>
<dbReference type="RefSeq" id="XP_064708847.1">
    <property type="nucleotide sequence ID" value="XM_064855258.1"/>
</dbReference>
<organism evidence="2 3">
    <name type="scientific">Exophiala bonariae</name>
    <dbReference type="NCBI Taxonomy" id="1690606"/>
    <lineage>
        <taxon>Eukaryota</taxon>
        <taxon>Fungi</taxon>
        <taxon>Dikarya</taxon>
        <taxon>Ascomycota</taxon>
        <taxon>Pezizomycotina</taxon>
        <taxon>Eurotiomycetes</taxon>
        <taxon>Chaetothyriomycetidae</taxon>
        <taxon>Chaetothyriales</taxon>
        <taxon>Herpotrichiellaceae</taxon>
        <taxon>Exophiala</taxon>
    </lineage>
</organism>
<keyword evidence="3" id="KW-1185">Reference proteome</keyword>
<accession>A0AAV9NKG5</accession>
<dbReference type="EMBL" id="JAVRRD010000006">
    <property type="protein sequence ID" value="KAK5057729.1"/>
    <property type="molecule type" value="Genomic_DNA"/>
</dbReference>
<feature type="chain" id="PRO_5043687363" description="Ecp2 effector protein domain-containing protein" evidence="1">
    <location>
        <begin position="22"/>
        <end position="190"/>
    </location>
</feature>
<keyword evidence="1" id="KW-0732">Signal</keyword>
<gene>
    <name evidence="2" type="ORF">LTR84_011730</name>
</gene>
<feature type="signal peptide" evidence="1">
    <location>
        <begin position="1"/>
        <end position="21"/>
    </location>
</feature>
<evidence type="ECO:0000313" key="3">
    <source>
        <dbReference type="Proteomes" id="UP001358417"/>
    </source>
</evidence>
<comment type="caution">
    <text evidence="2">The sequence shown here is derived from an EMBL/GenBank/DDBJ whole genome shotgun (WGS) entry which is preliminary data.</text>
</comment>
<dbReference type="GeneID" id="89979880"/>
<dbReference type="Proteomes" id="UP001358417">
    <property type="component" value="Unassembled WGS sequence"/>
</dbReference>